<dbReference type="GO" id="GO:1990281">
    <property type="term" value="C:efflux pump complex"/>
    <property type="evidence" value="ECO:0007669"/>
    <property type="project" value="TreeGrafter"/>
</dbReference>
<feature type="domain" description="Multidrug resistance protein MdtA-like C-terminal permuted SH3" evidence="9">
    <location>
        <begin position="346"/>
        <end position="383"/>
    </location>
</feature>
<feature type="region of interest" description="Disordered" evidence="4">
    <location>
        <begin position="1"/>
        <end position="27"/>
    </location>
</feature>
<evidence type="ECO:0000256" key="5">
    <source>
        <dbReference type="SAM" id="Phobius"/>
    </source>
</evidence>
<proteinExistence type="inferred from homology"/>
<dbReference type="Pfam" id="PF25876">
    <property type="entry name" value="HH_MFP_RND"/>
    <property type="match status" value="1"/>
</dbReference>
<dbReference type="NCBIfam" id="TIGR01730">
    <property type="entry name" value="RND_mfp"/>
    <property type="match status" value="1"/>
</dbReference>
<dbReference type="EMBL" id="QNRK01000040">
    <property type="protein sequence ID" value="RBP04157.1"/>
    <property type="molecule type" value="Genomic_DNA"/>
</dbReference>
<dbReference type="PANTHER" id="PTHR30469:SF37">
    <property type="entry name" value="RAGD PROTEIN"/>
    <property type="match status" value="1"/>
</dbReference>
<dbReference type="InterPro" id="IPR058792">
    <property type="entry name" value="Beta-barrel_RND_2"/>
</dbReference>
<comment type="caution">
    <text evidence="10">The sequence shown here is derived from an EMBL/GenBank/DDBJ whole genome shotgun (WGS) entry which is preliminary data.</text>
</comment>
<evidence type="ECO:0000259" key="6">
    <source>
        <dbReference type="Pfam" id="PF25876"/>
    </source>
</evidence>
<organism evidence="10 11">
    <name type="scientific">Roseiarcus fermentans</name>
    <dbReference type="NCBI Taxonomy" id="1473586"/>
    <lineage>
        <taxon>Bacteria</taxon>
        <taxon>Pseudomonadati</taxon>
        <taxon>Pseudomonadota</taxon>
        <taxon>Alphaproteobacteria</taxon>
        <taxon>Hyphomicrobiales</taxon>
        <taxon>Roseiarcaceae</taxon>
        <taxon>Roseiarcus</taxon>
    </lineage>
</organism>
<dbReference type="InterPro" id="IPR006143">
    <property type="entry name" value="RND_pump_MFP"/>
</dbReference>
<feature type="domain" description="Multidrug resistance protein MdtA-like alpha-helical hairpin" evidence="6">
    <location>
        <begin position="140"/>
        <end position="204"/>
    </location>
</feature>
<dbReference type="Pfam" id="PF25967">
    <property type="entry name" value="RND-MFP_C"/>
    <property type="match status" value="1"/>
</dbReference>
<evidence type="ECO:0000256" key="2">
    <source>
        <dbReference type="ARBA" id="ARBA00009477"/>
    </source>
</evidence>
<dbReference type="PANTHER" id="PTHR30469">
    <property type="entry name" value="MULTIDRUG RESISTANCE PROTEIN MDTA"/>
    <property type="match status" value="1"/>
</dbReference>
<keyword evidence="5" id="KW-0812">Transmembrane</keyword>
<evidence type="ECO:0000259" key="7">
    <source>
        <dbReference type="Pfam" id="PF25917"/>
    </source>
</evidence>
<dbReference type="RefSeq" id="WP_113892224.1">
    <property type="nucleotide sequence ID" value="NZ_QNRK01000040.1"/>
</dbReference>
<dbReference type="InterPro" id="IPR058627">
    <property type="entry name" value="MdtA-like_C"/>
</dbReference>
<protein>
    <submittedName>
        <fullName evidence="10">RND family efflux transporter MFP subunit</fullName>
    </submittedName>
</protein>
<dbReference type="Gene3D" id="2.40.420.20">
    <property type="match status" value="1"/>
</dbReference>
<keyword evidence="5" id="KW-1133">Transmembrane helix</keyword>
<evidence type="ECO:0000256" key="1">
    <source>
        <dbReference type="ARBA" id="ARBA00004196"/>
    </source>
</evidence>
<feature type="domain" description="CusB-like beta-barrel" evidence="8">
    <location>
        <begin position="252"/>
        <end position="322"/>
    </location>
</feature>
<accession>A0A366EP13</accession>
<evidence type="ECO:0000256" key="3">
    <source>
        <dbReference type="ARBA" id="ARBA00022448"/>
    </source>
</evidence>
<dbReference type="Proteomes" id="UP000253529">
    <property type="component" value="Unassembled WGS sequence"/>
</dbReference>
<keyword evidence="5" id="KW-0472">Membrane</keyword>
<feature type="transmembrane region" description="Helical" evidence="5">
    <location>
        <begin position="33"/>
        <end position="54"/>
    </location>
</feature>
<gene>
    <name evidence="10" type="ORF">DFR50_14030</name>
</gene>
<reference evidence="10 11" key="1">
    <citation type="submission" date="2018-06" db="EMBL/GenBank/DDBJ databases">
        <title>Genomic Encyclopedia of Type Strains, Phase IV (KMG-IV): sequencing the most valuable type-strain genomes for metagenomic binning, comparative biology and taxonomic classification.</title>
        <authorList>
            <person name="Goeker M."/>
        </authorList>
    </citation>
    <scope>NUCLEOTIDE SEQUENCE [LARGE SCALE GENOMIC DNA]</scope>
    <source>
        <strain evidence="10 11">DSM 24875</strain>
    </source>
</reference>
<evidence type="ECO:0000256" key="4">
    <source>
        <dbReference type="SAM" id="MobiDB-lite"/>
    </source>
</evidence>
<dbReference type="FunFam" id="2.40.30.170:FF:000010">
    <property type="entry name" value="Efflux RND transporter periplasmic adaptor subunit"/>
    <property type="match status" value="1"/>
</dbReference>
<evidence type="ECO:0000259" key="9">
    <source>
        <dbReference type="Pfam" id="PF25967"/>
    </source>
</evidence>
<keyword evidence="11" id="KW-1185">Reference proteome</keyword>
<keyword evidence="3" id="KW-0813">Transport</keyword>
<evidence type="ECO:0000313" key="10">
    <source>
        <dbReference type="EMBL" id="RBP04157.1"/>
    </source>
</evidence>
<dbReference type="Gene3D" id="2.40.30.170">
    <property type="match status" value="1"/>
</dbReference>
<dbReference type="AlphaFoldDB" id="A0A366EP13"/>
<dbReference type="OrthoDB" id="9806939at2"/>
<dbReference type="InterPro" id="IPR058624">
    <property type="entry name" value="MdtA-like_HH"/>
</dbReference>
<feature type="compositionally biased region" description="Basic and acidic residues" evidence="4">
    <location>
        <begin position="1"/>
        <end position="11"/>
    </location>
</feature>
<feature type="region of interest" description="Disordered" evidence="4">
    <location>
        <begin position="378"/>
        <end position="435"/>
    </location>
</feature>
<dbReference type="InterPro" id="IPR058625">
    <property type="entry name" value="MdtA-like_BSH"/>
</dbReference>
<evidence type="ECO:0000313" key="11">
    <source>
        <dbReference type="Proteomes" id="UP000253529"/>
    </source>
</evidence>
<dbReference type="Gene3D" id="1.10.287.470">
    <property type="entry name" value="Helix hairpin bin"/>
    <property type="match status" value="1"/>
</dbReference>
<comment type="similarity">
    <text evidence="2">Belongs to the membrane fusion protein (MFP) (TC 8.A.1) family.</text>
</comment>
<name>A0A366EP13_9HYPH</name>
<dbReference type="Gene3D" id="2.40.50.100">
    <property type="match status" value="1"/>
</dbReference>
<comment type="subcellular location">
    <subcellularLocation>
        <location evidence="1">Cell envelope</location>
    </subcellularLocation>
</comment>
<dbReference type="Pfam" id="PF25954">
    <property type="entry name" value="Beta-barrel_RND_2"/>
    <property type="match status" value="1"/>
</dbReference>
<dbReference type="GO" id="GO:0015562">
    <property type="term" value="F:efflux transmembrane transporter activity"/>
    <property type="evidence" value="ECO:0007669"/>
    <property type="project" value="TreeGrafter"/>
</dbReference>
<dbReference type="Pfam" id="PF25917">
    <property type="entry name" value="BSH_RND"/>
    <property type="match status" value="1"/>
</dbReference>
<feature type="domain" description="Multidrug resistance protein MdtA-like barrel-sandwich hybrid" evidence="7">
    <location>
        <begin position="100"/>
        <end position="237"/>
    </location>
</feature>
<evidence type="ECO:0000259" key="8">
    <source>
        <dbReference type="Pfam" id="PF25954"/>
    </source>
</evidence>
<sequence length="435" mass="46144">MKHDDPPRSVLDEDEGDPRDDAPPRSALGKVKAGRTIMLFGLAAVAIAVTGVVGRSHDEERLARWTDKQAVPTVAVVAPARGSKTSELVLPGDVEAFYSAAIHGQTSGYVREWRKDIGAEARQGDVLAVIDTPELDQSIAVAESEVAKAKANLALAKVTAQRWDSLRASAAVSQQTADEKTADARARAAEVAAAQASLDRLKAQKTFANIVAPFDGVVTSRNVDVGSLVKGDSNDGAALFSVADIHRMRIYVRAPEAYAAALTSGMKATLQLPEYPDRVFEATVETTSRAIDRKSRSLLVELYADNEDGALTPGAFARVHFQIPPDPKALRLPANALLFRDNAIEVATLDPDNRVVLKTVRIARDLGSEVEIDGGLSAGDRVVANPPESLGDGEEVRVAGAGTGTPSSPAGQRGARRERPGDARQLAASERGRVE</sequence>
<dbReference type="SUPFAM" id="SSF111369">
    <property type="entry name" value="HlyD-like secretion proteins"/>
    <property type="match status" value="1"/>
</dbReference>